<dbReference type="GO" id="GO:0031849">
    <property type="term" value="F:olfactory receptor binding"/>
    <property type="evidence" value="ECO:0007669"/>
    <property type="project" value="TreeGrafter"/>
</dbReference>
<keyword evidence="4" id="KW-0863">Zinc-finger</keyword>
<dbReference type="PANTHER" id="PTHR14402">
    <property type="entry name" value="RECEPTOR TRANSPORTING PROTEIN"/>
    <property type="match status" value="1"/>
</dbReference>
<dbReference type="HOGENOM" id="CLU_045693_0_0_1"/>
<evidence type="ECO:0000256" key="4">
    <source>
        <dbReference type="ARBA" id="ARBA00022771"/>
    </source>
</evidence>
<reference evidence="11" key="1">
    <citation type="submission" date="2011-10" db="EMBL/GenBank/DDBJ databases">
        <authorList>
            <consortium name="Soft-shell Turtle Genome Consortium"/>
        </authorList>
    </citation>
    <scope>NUCLEOTIDE SEQUENCE [LARGE SCALE GENOMIC DNA]</scope>
    <source>
        <strain evidence="11">Daiwa-1</strain>
    </source>
</reference>
<feature type="transmembrane region" description="Helical" evidence="8">
    <location>
        <begin position="214"/>
        <end position="234"/>
    </location>
</feature>
<dbReference type="GO" id="GO:0006612">
    <property type="term" value="P:protein targeting to membrane"/>
    <property type="evidence" value="ECO:0007669"/>
    <property type="project" value="TreeGrafter"/>
</dbReference>
<evidence type="ECO:0000259" key="9">
    <source>
        <dbReference type="SMART" id="SM01328"/>
    </source>
</evidence>
<name>K7F2E8_PELSI</name>
<dbReference type="OMA" id="LMREVKP"/>
<dbReference type="STRING" id="13735.ENSPSIP00000002208"/>
<dbReference type="GO" id="GO:0016020">
    <property type="term" value="C:membrane"/>
    <property type="evidence" value="ECO:0007669"/>
    <property type="project" value="UniProtKB-SubCell"/>
</dbReference>
<dbReference type="AlphaFoldDB" id="K7F2E8"/>
<accession>K7F2E8</accession>
<reference evidence="10" key="4">
    <citation type="submission" date="2025-09" db="UniProtKB">
        <authorList>
            <consortium name="Ensembl"/>
        </authorList>
    </citation>
    <scope>IDENTIFICATION</scope>
</reference>
<protein>
    <submittedName>
        <fullName evidence="10">Receptor-transporting protein 3-like</fullName>
    </submittedName>
</protein>
<dbReference type="GO" id="GO:0001580">
    <property type="term" value="P:detection of chemical stimulus involved in sensory perception of bitter taste"/>
    <property type="evidence" value="ECO:0007669"/>
    <property type="project" value="TreeGrafter"/>
</dbReference>
<keyword evidence="11" id="KW-1185">Reference proteome</keyword>
<proteinExistence type="predicted"/>
<keyword evidence="7 8" id="KW-0472">Membrane</keyword>
<reference evidence="11" key="2">
    <citation type="journal article" date="2013" name="Nat. Genet.">
        <title>The draft genomes of soft-shell turtle and green sea turtle yield insights into the development and evolution of the turtle-specific body plan.</title>
        <authorList>
            <person name="Wang Z."/>
            <person name="Pascual-Anaya J."/>
            <person name="Zadissa A."/>
            <person name="Li W."/>
            <person name="Niimura Y."/>
            <person name="Huang Z."/>
            <person name="Li C."/>
            <person name="White S."/>
            <person name="Xiong Z."/>
            <person name="Fang D."/>
            <person name="Wang B."/>
            <person name="Ming Y."/>
            <person name="Chen Y."/>
            <person name="Zheng Y."/>
            <person name="Kuraku S."/>
            <person name="Pignatelli M."/>
            <person name="Herrero J."/>
            <person name="Beal K."/>
            <person name="Nozawa M."/>
            <person name="Li Q."/>
            <person name="Wang J."/>
            <person name="Zhang H."/>
            <person name="Yu L."/>
            <person name="Shigenobu S."/>
            <person name="Wang J."/>
            <person name="Liu J."/>
            <person name="Flicek P."/>
            <person name="Searle S."/>
            <person name="Wang J."/>
            <person name="Kuratani S."/>
            <person name="Yin Y."/>
            <person name="Aken B."/>
            <person name="Zhang G."/>
            <person name="Irie N."/>
        </authorList>
    </citation>
    <scope>NUCLEOTIDE SEQUENCE [LARGE SCALE GENOMIC DNA]</scope>
    <source>
        <strain evidence="11">Daiwa-1</strain>
    </source>
</reference>
<dbReference type="GO" id="GO:0051205">
    <property type="term" value="P:protein insertion into membrane"/>
    <property type="evidence" value="ECO:0007669"/>
    <property type="project" value="TreeGrafter"/>
</dbReference>
<dbReference type="Proteomes" id="UP000007267">
    <property type="component" value="Unassembled WGS sequence"/>
</dbReference>
<dbReference type="InterPro" id="IPR026096">
    <property type="entry name" value="R-trans_p"/>
</dbReference>
<dbReference type="Pfam" id="PF13695">
    <property type="entry name" value="Zn_ribbon_3CxxC"/>
    <property type="match status" value="1"/>
</dbReference>
<evidence type="ECO:0000256" key="2">
    <source>
        <dbReference type="ARBA" id="ARBA00022692"/>
    </source>
</evidence>
<reference evidence="10" key="3">
    <citation type="submission" date="2025-08" db="UniProtKB">
        <authorList>
            <consortium name="Ensembl"/>
        </authorList>
    </citation>
    <scope>IDENTIFICATION</scope>
</reference>
<sequence>RAGRTMELWKQIFARKIEQMKPGDRWTLKEDYNLQSNDLDPGWKQFLQQHAFARFQCSQCWHAWQSAQVNILFHMHLDRRQSRGWVRMRIFRQECKKCLLPKLEQPEFSQEHVTRVVENLVLKISGKCYRDAIHPKELSKIIVEDQTTGPHDSAHCEACRLGICFVKNEAQAPTKPFFRAVSLFPRVFPAQQDWSDAEGENSSGGESSCNWRRWCCYSCCVVIFLALLIFVLLYF</sequence>
<dbReference type="SMART" id="SM01328">
    <property type="entry name" value="zf-3CxxC"/>
    <property type="match status" value="1"/>
</dbReference>
<evidence type="ECO:0000256" key="6">
    <source>
        <dbReference type="ARBA" id="ARBA00022989"/>
    </source>
</evidence>
<organism evidence="10 11">
    <name type="scientific">Pelodiscus sinensis</name>
    <name type="common">Chinese softshell turtle</name>
    <name type="synonym">Trionyx sinensis</name>
    <dbReference type="NCBI Taxonomy" id="13735"/>
    <lineage>
        <taxon>Eukaryota</taxon>
        <taxon>Metazoa</taxon>
        <taxon>Chordata</taxon>
        <taxon>Craniata</taxon>
        <taxon>Vertebrata</taxon>
        <taxon>Euteleostomi</taxon>
        <taxon>Archelosauria</taxon>
        <taxon>Testudinata</taxon>
        <taxon>Testudines</taxon>
        <taxon>Cryptodira</taxon>
        <taxon>Trionychia</taxon>
        <taxon>Trionychidae</taxon>
        <taxon>Pelodiscus</taxon>
    </lineage>
</organism>
<evidence type="ECO:0000256" key="8">
    <source>
        <dbReference type="SAM" id="Phobius"/>
    </source>
</evidence>
<dbReference type="EMBL" id="AGCU01014423">
    <property type="status" value="NOT_ANNOTATED_CDS"/>
    <property type="molecule type" value="Genomic_DNA"/>
</dbReference>
<evidence type="ECO:0000313" key="10">
    <source>
        <dbReference type="Ensembl" id="ENSPSIP00000002208.1"/>
    </source>
</evidence>
<dbReference type="PANTHER" id="PTHR14402:SF8">
    <property type="entry name" value="RECEPTOR-TRANSPORTING PROTEIN 4"/>
    <property type="match status" value="1"/>
</dbReference>
<dbReference type="InterPro" id="IPR027377">
    <property type="entry name" value="ZAR1/RTP1-5-like_Znf-3CxxC"/>
</dbReference>
<comment type="subcellular location">
    <subcellularLocation>
        <location evidence="1">Membrane</location>
        <topology evidence="1">Single-pass membrane protein</topology>
    </subcellularLocation>
</comment>
<feature type="domain" description="3CxxC-type" evidence="9">
    <location>
        <begin position="50"/>
        <end position="162"/>
    </location>
</feature>
<dbReference type="GO" id="GO:0008270">
    <property type="term" value="F:zinc ion binding"/>
    <property type="evidence" value="ECO:0007669"/>
    <property type="project" value="UniProtKB-KW"/>
</dbReference>
<keyword evidence="6 8" id="KW-1133">Transmembrane helix</keyword>
<keyword evidence="2 8" id="KW-0812">Transmembrane</keyword>
<dbReference type="Ensembl" id="ENSPSIT00000002215.1">
    <property type="protein sequence ID" value="ENSPSIP00000002208.1"/>
    <property type="gene ID" value="ENSPSIG00000002199.1"/>
</dbReference>
<dbReference type="GeneTree" id="ENSGT00940000164175"/>
<evidence type="ECO:0000313" key="11">
    <source>
        <dbReference type="Proteomes" id="UP000007267"/>
    </source>
</evidence>
<keyword evidence="5" id="KW-0862">Zinc</keyword>
<evidence type="ECO:0000256" key="7">
    <source>
        <dbReference type="ARBA" id="ARBA00023136"/>
    </source>
</evidence>
<evidence type="ECO:0000256" key="5">
    <source>
        <dbReference type="ARBA" id="ARBA00022833"/>
    </source>
</evidence>
<evidence type="ECO:0000256" key="3">
    <source>
        <dbReference type="ARBA" id="ARBA00022723"/>
    </source>
</evidence>
<dbReference type="eggNOG" id="ENOG502S6AA">
    <property type="taxonomic scope" value="Eukaryota"/>
</dbReference>
<evidence type="ECO:0000256" key="1">
    <source>
        <dbReference type="ARBA" id="ARBA00004167"/>
    </source>
</evidence>
<keyword evidence="3" id="KW-0479">Metal-binding</keyword>